<proteinExistence type="predicted"/>
<dbReference type="AlphaFoldDB" id="J9GV38"/>
<dbReference type="EMBL" id="AMCI01001074">
    <property type="protein sequence ID" value="EJX06738.1"/>
    <property type="molecule type" value="Genomic_DNA"/>
</dbReference>
<sequence>MKFVGHSEPTYKQKDCTCLLFHRRQVYSFLFYVYYASRKCCFKGLPDTVGEAVLKSILPLGITVSGFYVL</sequence>
<protein>
    <submittedName>
        <fullName evidence="1">Uncharacterized protein</fullName>
    </submittedName>
</protein>
<name>J9GV38_9ZZZZ</name>
<accession>J9GV38</accession>
<comment type="caution">
    <text evidence="1">The sequence shown here is derived from an EMBL/GenBank/DDBJ whole genome shotgun (WGS) entry which is preliminary data.</text>
</comment>
<organism evidence="1">
    <name type="scientific">gut metagenome</name>
    <dbReference type="NCBI Taxonomy" id="749906"/>
    <lineage>
        <taxon>unclassified sequences</taxon>
        <taxon>metagenomes</taxon>
        <taxon>organismal metagenomes</taxon>
    </lineage>
</organism>
<evidence type="ECO:0000313" key="1">
    <source>
        <dbReference type="EMBL" id="EJX06738.1"/>
    </source>
</evidence>
<reference evidence="1" key="1">
    <citation type="journal article" date="2012" name="PLoS ONE">
        <title>Gene sets for utilization of primary and secondary nutrition supplies in the distal gut of endangered iberian lynx.</title>
        <authorList>
            <person name="Alcaide M."/>
            <person name="Messina E."/>
            <person name="Richter M."/>
            <person name="Bargiela R."/>
            <person name="Peplies J."/>
            <person name="Huws S.A."/>
            <person name="Newbold C.J."/>
            <person name="Golyshin P.N."/>
            <person name="Simon M.A."/>
            <person name="Lopez G."/>
            <person name="Yakimov M.M."/>
            <person name="Ferrer M."/>
        </authorList>
    </citation>
    <scope>NUCLEOTIDE SEQUENCE</scope>
</reference>
<gene>
    <name evidence="1" type="ORF">EVA_05155</name>
</gene>